<evidence type="ECO:0000256" key="4">
    <source>
        <dbReference type="RuleBase" id="RU363019"/>
    </source>
</evidence>
<feature type="signal peptide" evidence="4">
    <location>
        <begin position="1"/>
        <end position="20"/>
    </location>
</feature>
<dbReference type="GeneID" id="99985846"/>
<dbReference type="GO" id="GO:0003755">
    <property type="term" value="F:peptidyl-prolyl cis-trans isomerase activity"/>
    <property type="evidence" value="ECO:0007669"/>
    <property type="project" value="UniProtKB-UniRule"/>
</dbReference>
<dbReference type="PANTHER" id="PTHR45625">
    <property type="entry name" value="PEPTIDYL-PROLYL CIS-TRANS ISOMERASE-RELATED"/>
    <property type="match status" value="1"/>
</dbReference>
<comment type="function">
    <text evidence="4">PPIases accelerate the folding of proteins. It catalyzes the cis-trans isomerization of proline imidic peptide bonds in oligopeptides.</text>
</comment>
<accession>A0A1I0NDM6</accession>
<keyword evidence="3 4" id="KW-0413">Isomerase</keyword>
<proteinExistence type="inferred from homology"/>
<evidence type="ECO:0000259" key="6">
    <source>
        <dbReference type="PROSITE" id="PS50072"/>
    </source>
</evidence>
<dbReference type="STRING" id="1267423.SAMN05216290_1112"/>
<dbReference type="RefSeq" id="WP_222843603.1">
    <property type="nucleotide sequence ID" value="NZ_FOIR01000001.1"/>
</dbReference>
<dbReference type="Proteomes" id="UP000199437">
    <property type="component" value="Unassembled WGS sequence"/>
</dbReference>
<feature type="domain" description="PPIase cyclophilin-type" evidence="6">
    <location>
        <begin position="43"/>
        <end position="272"/>
    </location>
</feature>
<dbReference type="EMBL" id="FOIR01000001">
    <property type="protein sequence ID" value="SEV99271.1"/>
    <property type="molecule type" value="Genomic_DNA"/>
</dbReference>
<dbReference type="PROSITE" id="PS50072">
    <property type="entry name" value="CSA_PPIASE_2"/>
    <property type="match status" value="1"/>
</dbReference>
<evidence type="ECO:0000256" key="5">
    <source>
        <dbReference type="SAM" id="MobiDB-lite"/>
    </source>
</evidence>
<keyword evidence="2 4" id="KW-0697">Rotamase</keyword>
<comment type="similarity">
    <text evidence="1 4">Belongs to the cyclophilin-type PPIase family.</text>
</comment>
<dbReference type="PANTHER" id="PTHR45625:SF4">
    <property type="entry name" value="PEPTIDYLPROLYL ISOMERASE DOMAIN AND WD REPEAT-CONTAINING PROTEIN 1"/>
    <property type="match status" value="1"/>
</dbReference>
<dbReference type="InterPro" id="IPR002130">
    <property type="entry name" value="Cyclophilin-type_PPIase_dom"/>
</dbReference>
<dbReference type="SUPFAM" id="SSF50891">
    <property type="entry name" value="Cyclophilin-like"/>
    <property type="match status" value="1"/>
</dbReference>
<evidence type="ECO:0000256" key="2">
    <source>
        <dbReference type="ARBA" id="ARBA00023110"/>
    </source>
</evidence>
<keyword evidence="8" id="KW-1185">Reference proteome</keyword>
<dbReference type="EC" id="5.2.1.8" evidence="4"/>
<dbReference type="CDD" id="cd00317">
    <property type="entry name" value="cyclophilin"/>
    <property type="match status" value="1"/>
</dbReference>
<name>A0A1I0NDM6_9BACT</name>
<reference evidence="8" key="1">
    <citation type="submission" date="2016-10" db="EMBL/GenBank/DDBJ databases">
        <authorList>
            <person name="Varghese N."/>
            <person name="Submissions S."/>
        </authorList>
    </citation>
    <scope>NUCLEOTIDE SEQUENCE [LARGE SCALE GENOMIC DNA]</scope>
    <source>
        <strain evidence="8">CGMCC 1.12402</strain>
    </source>
</reference>
<feature type="region of interest" description="Disordered" evidence="5">
    <location>
        <begin position="88"/>
        <end position="108"/>
    </location>
</feature>
<dbReference type="InterPro" id="IPR020892">
    <property type="entry name" value="Cyclophilin-type_PPIase_CS"/>
</dbReference>
<evidence type="ECO:0000256" key="1">
    <source>
        <dbReference type="ARBA" id="ARBA00007365"/>
    </source>
</evidence>
<feature type="chain" id="PRO_5011330263" description="Peptidyl-prolyl cis-trans isomerase" evidence="4">
    <location>
        <begin position="21"/>
        <end position="294"/>
    </location>
</feature>
<comment type="catalytic activity">
    <reaction evidence="4">
        <text>[protein]-peptidylproline (omega=180) = [protein]-peptidylproline (omega=0)</text>
        <dbReference type="Rhea" id="RHEA:16237"/>
        <dbReference type="Rhea" id="RHEA-COMP:10747"/>
        <dbReference type="Rhea" id="RHEA-COMP:10748"/>
        <dbReference type="ChEBI" id="CHEBI:83833"/>
        <dbReference type="ChEBI" id="CHEBI:83834"/>
        <dbReference type="EC" id="5.2.1.8"/>
    </reaction>
</comment>
<dbReference type="AlphaFoldDB" id="A0A1I0NDM6"/>
<dbReference type="InterPro" id="IPR044666">
    <property type="entry name" value="Cyclophilin_A-like"/>
</dbReference>
<dbReference type="Pfam" id="PF00160">
    <property type="entry name" value="Pro_isomerase"/>
    <property type="match status" value="2"/>
</dbReference>
<gene>
    <name evidence="7" type="ORF">SAMN05216290_1112</name>
</gene>
<evidence type="ECO:0000313" key="7">
    <source>
        <dbReference type="EMBL" id="SEV99271.1"/>
    </source>
</evidence>
<sequence>MNNRLKGLFAMLMMALVVWSCGGSGSSSEGALEGNDYLVTIKTNLGEMKAILHDETPKHKENFVKLANEGFFDSLLFHRVIPGFMIQGGDPNSKNAQPGDRLGNGGPGYTVPAEFNDKYYHKKGALSAARQSDAVNPERESSGSQFYIVQGQVIPAQSLEGENPMMNAAQSLLQNQPQHPLSIEFYTAFQTGGDAAYIAKVKEKKDELAEATGLKMITPKERIEVYSTIGGSPWLDEQYTVFGQVISGLDVVDAIAAVQTNSADRPSQDVRMFVTVEELPKKEIAERYGNPYIQ</sequence>
<dbReference type="InterPro" id="IPR029000">
    <property type="entry name" value="Cyclophilin-like_dom_sf"/>
</dbReference>
<dbReference type="PROSITE" id="PS00170">
    <property type="entry name" value="CSA_PPIASE_1"/>
    <property type="match status" value="1"/>
</dbReference>
<protein>
    <recommendedName>
        <fullName evidence="4">Peptidyl-prolyl cis-trans isomerase</fullName>
        <shortName evidence="4">PPIase</shortName>
        <ecNumber evidence="4">5.2.1.8</ecNumber>
    </recommendedName>
</protein>
<evidence type="ECO:0000313" key="8">
    <source>
        <dbReference type="Proteomes" id="UP000199437"/>
    </source>
</evidence>
<keyword evidence="4" id="KW-0732">Signal</keyword>
<evidence type="ECO:0000256" key="3">
    <source>
        <dbReference type="ARBA" id="ARBA00023235"/>
    </source>
</evidence>
<dbReference type="Gene3D" id="2.40.100.10">
    <property type="entry name" value="Cyclophilin-like"/>
    <property type="match status" value="2"/>
</dbReference>
<dbReference type="PRINTS" id="PR00153">
    <property type="entry name" value="CSAPPISMRASE"/>
</dbReference>
<organism evidence="7 8">
    <name type="scientific">Roseivirga pacifica</name>
    <dbReference type="NCBI Taxonomy" id="1267423"/>
    <lineage>
        <taxon>Bacteria</taxon>
        <taxon>Pseudomonadati</taxon>
        <taxon>Bacteroidota</taxon>
        <taxon>Cytophagia</taxon>
        <taxon>Cytophagales</taxon>
        <taxon>Roseivirgaceae</taxon>
        <taxon>Roseivirga</taxon>
    </lineage>
</organism>
<dbReference type="GO" id="GO:0006457">
    <property type="term" value="P:protein folding"/>
    <property type="evidence" value="ECO:0007669"/>
    <property type="project" value="InterPro"/>
</dbReference>